<dbReference type="InterPro" id="IPR000477">
    <property type="entry name" value="RT_dom"/>
</dbReference>
<name>A0A7E4ZW23_PANRE</name>
<sequence>MAFAKTLLLFKKGDRLDVANYRRISLLSVIYKVLTKVLARRIGASVENSKFLPPEQAGFRRNFSTTDHIHSINMLAEKRYEHNQPLYVAFIDFRKAFDTVELDAIWQALKECDVDEGVIQMVKLLYSEGSSAVEIQGQDAKYDTEKGVRQGDTLSPLLFILTLQLALNRMKSPGLRIDRRPLRYLAYADDVAIPAANIRSLTTAVRSLATEAAKIGLEINMKKTVWMRQSALETKYDLLLYYGFGSVL</sequence>
<evidence type="ECO:0000313" key="2">
    <source>
        <dbReference type="Proteomes" id="UP000492821"/>
    </source>
</evidence>
<dbReference type="CDD" id="cd01650">
    <property type="entry name" value="RT_nLTR_like"/>
    <property type="match status" value="1"/>
</dbReference>
<keyword evidence="2" id="KW-1185">Reference proteome</keyword>
<reference evidence="3" key="2">
    <citation type="submission" date="2020-10" db="UniProtKB">
        <authorList>
            <consortium name="WormBaseParasite"/>
        </authorList>
    </citation>
    <scope>IDENTIFICATION</scope>
</reference>
<protein>
    <submittedName>
        <fullName evidence="3">Reverse transcriptase domain-containing protein</fullName>
    </submittedName>
</protein>
<accession>A0A7E4ZW23</accession>
<dbReference type="Gene3D" id="3.30.70.270">
    <property type="match status" value="1"/>
</dbReference>
<evidence type="ECO:0000259" key="1">
    <source>
        <dbReference type="PROSITE" id="PS50878"/>
    </source>
</evidence>
<reference evidence="2" key="1">
    <citation type="journal article" date="2013" name="Genetics">
        <title>The draft genome and transcriptome of Panagrellus redivivus are shaped by the harsh demands of a free-living lifestyle.</title>
        <authorList>
            <person name="Srinivasan J."/>
            <person name="Dillman A.R."/>
            <person name="Macchietto M.G."/>
            <person name="Heikkinen L."/>
            <person name="Lakso M."/>
            <person name="Fracchia K.M."/>
            <person name="Antoshechkin I."/>
            <person name="Mortazavi A."/>
            <person name="Wong G."/>
            <person name="Sternberg P.W."/>
        </authorList>
    </citation>
    <scope>NUCLEOTIDE SEQUENCE [LARGE SCALE GENOMIC DNA]</scope>
    <source>
        <strain evidence="2">MT8872</strain>
    </source>
</reference>
<dbReference type="InterPro" id="IPR043128">
    <property type="entry name" value="Rev_trsase/Diguanyl_cyclase"/>
</dbReference>
<dbReference type="InterPro" id="IPR043502">
    <property type="entry name" value="DNA/RNA_pol_sf"/>
</dbReference>
<evidence type="ECO:0000313" key="3">
    <source>
        <dbReference type="WBParaSite" id="Pan_g21012.t1"/>
    </source>
</evidence>
<dbReference type="Proteomes" id="UP000492821">
    <property type="component" value="Unassembled WGS sequence"/>
</dbReference>
<dbReference type="WBParaSite" id="Pan_g21012.t1">
    <property type="protein sequence ID" value="Pan_g21012.t1"/>
    <property type="gene ID" value="Pan_g21012"/>
</dbReference>
<dbReference type="AlphaFoldDB" id="A0A7E4ZW23"/>
<dbReference type="PROSITE" id="PS50878">
    <property type="entry name" value="RT_POL"/>
    <property type="match status" value="1"/>
</dbReference>
<proteinExistence type="predicted"/>
<feature type="domain" description="Reverse transcriptase" evidence="1">
    <location>
        <begin position="1"/>
        <end position="246"/>
    </location>
</feature>
<dbReference type="PANTHER" id="PTHR19446">
    <property type="entry name" value="REVERSE TRANSCRIPTASES"/>
    <property type="match status" value="1"/>
</dbReference>
<dbReference type="SUPFAM" id="SSF56672">
    <property type="entry name" value="DNA/RNA polymerases"/>
    <property type="match status" value="1"/>
</dbReference>
<dbReference type="Pfam" id="PF00078">
    <property type="entry name" value="RVT_1"/>
    <property type="match status" value="1"/>
</dbReference>
<organism evidence="2 3">
    <name type="scientific">Panagrellus redivivus</name>
    <name type="common">Microworm</name>
    <dbReference type="NCBI Taxonomy" id="6233"/>
    <lineage>
        <taxon>Eukaryota</taxon>
        <taxon>Metazoa</taxon>
        <taxon>Ecdysozoa</taxon>
        <taxon>Nematoda</taxon>
        <taxon>Chromadorea</taxon>
        <taxon>Rhabditida</taxon>
        <taxon>Tylenchina</taxon>
        <taxon>Panagrolaimomorpha</taxon>
        <taxon>Panagrolaimoidea</taxon>
        <taxon>Panagrolaimidae</taxon>
        <taxon>Panagrellus</taxon>
    </lineage>
</organism>